<keyword evidence="1" id="KW-0472">Membrane</keyword>
<accession>A0A2A2ELM6</accession>
<reference evidence="2 3" key="1">
    <citation type="journal article" date="2017" name="ISME J.">
        <title>Unveiling bifidobacterial biogeography across the mammalian branch of the tree of life.</title>
        <authorList>
            <person name="Milani C."/>
            <person name="Mangifesta M."/>
            <person name="Mancabelli L."/>
            <person name="Lugli G.A."/>
            <person name="James K."/>
            <person name="Duranti S."/>
            <person name="Turroni F."/>
            <person name="Ferrario C."/>
            <person name="Ossiprandi M.C."/>
            <person name="van Sinderen D."/>
            <person name="Ventura M."/>
        </authorList>
    </citation>
    <scope>NUCLEOTIDE SEQUENCE [LARGE SCALE GENOMIC DNA]</scope>
    <source>
        <strain evidence="2 3">70</strain>
    </source>
</reference>
<keyword evidence="1" id="KW-0812">Transmembrane</keyword>
<evidence type="ECO:0000313" key="2">
    <source>
        <dbReference type="EMBL" id="PAU69840.1"/>
    </source>
</evidence>
<organism evidence="2 3">
    <name type="scientific">Bifidobacterium italicum</name>
    <dbReference type="NCBI Taxonomy" id="1960968"/>
    <lineage>
        <taxon>Bacteria</taxon>
        <taxon>Bacillati</taxon>
        <taxon>Actinomycetota</taxon>
        <taxon>Actinomycetes</taxon>
        <taxon>Bifidobacteriales</taxon>
        <taxon>Bifidobacteriaceae</taxon>
        <taxon>Bifidobacterium</taxon>
    </lineage>
</organism>
<feature type="transmembrane region" description="Helical" evidence="1">
    <location>
        <begin position="604"/>
        <end position="623"/>
    </location>
</feature>
<comment type="caution">
    <text evidence="2">The sequence shown here is derived from an EMBL/GenBank/DDBJ whole genome shotgun (WGS) entry which is preliminary data.</text>
</comment>
<feature type="transmembrane region" description="Helical" evidence="1">
    <location>
        <begin position="629"/>
        <end position="654"/>
    </location>
</feature>
<keyword evidence="3" id="KW-1185">Reference proteome</keyword>
<sequence length="733" mass="82632">MGILSKHNPWGLTPTTALRRQQQAQSTYMMLGQADWVLRRSEQISFSASGSTRRSMTFDVTLPEDEQLWLKWRRPASHENQVSNADEYEEHYQYVGLPITFLGKGDLIHFDATDGQGNTLHTVLSEDNGIVLYNALNYCLCAQDPEEANDLLYTLNRAMHTQMRRELARIDDIEKTLGRRRRDELRDDLAEYRTQLEDAAACLQWWCDCRDGNVLEDKTDIRYDGKPLIAKYYSRHSVKYLALNLVHDAIIQGMQGAWPGVRSSRNPGSIFPTAHVHGLPESVFARINAGSGKTPSICTVPLSDAAANELEVLRKQTIAALLEEMCPDTGDSSNSADAAMGIVAATDAKPLHDDWIMTAFAEFVHRWRAQIETSSLPASKKQEREDTLRTYLLLLSSACDTYPLVVLIPREQAHKRLLIKISFDAAYRERFIDVINPCAQTIEFAFQTYGAHSTHLEVEPLDDMILTNAQQVAAETGTQHNQHRQHNARLRARATARRLHLATKADARQPMTRLRLSLMMRRNFIVSFLLWSTMTLLFTGFAAYLVNLADPAVPFDHLPAQISGLLGQDNMLALLALILSLWMARRISTIQHPLVEGINASTNAFMNMNIALILVSAFIVCYQSTPTDAVSRICTIVIFLMALGIWLCSVWMMWTYTHRRIKDDRVLPLTIAVPHGKSRLSRNAGNPQSAVMPADKAAFSILESFSDEQRRIAIGALESTMEKIKRDIHSEAR</sequence>
<evidence type="ECO:0000256" key="1">
    <source>
        <dbReference type="SAM" id="Phobius"/>
    </source>
</evidence>
<dbReference type="EMBL" id="MVOG01000005">
    <property type="protein sequence ID" value="PAU69840.1"/>
    <property type="molecule type" value="Genomic_DNA"/>
</dbReference>
<feature type="transmembrane region" description="Helical" evidence="1">
    <location>
        <begin position="523"/>
        <end position="545"/>
    </location>
</feature>
<evidence type="ECO:0000313" key="3">
    <source>
        <dbReference type="Proteomes" id="UP000217986"/>
    </source>
</evidence>
<dbReference type="Proteomes" id="UP000217986">
    <property type="component" value="Unassembled WGS sequence"/>
</dbReference>
<proteinExistence type="predicted"/>
<feature type="transmembrane region" description="Helical" evidence="1">
    <location>
        <begin position="565"/>
        <end position="584"/>
    </location>
</feature>
<protein>
    <submittedName>
        <fullName evidence="2">Uncharacterized protein</fullName>
    </submittedName>
</protein>
<dbReference type="AlphaFoldDB" id="A0A2A2ELM6"/>
<name>A0A2A2ELM6_9BIFI</name>
<keyword evidence="1" id="KW-1133">Transmembrane helix</keyword>
<gene>
    <name evidence="2" type="ORF">B1400_0375</name>
</gene>